<dbReference type="AlphaFoldDB" id="A0A1X1SZS0"/>
<sequence>MAPIDRNNPTSGHFDDVAWQFLRSEFAGAVYGNWPVDRRLGAFLLRHGYRRLYDDGSVYHTLLDRVMDNIAPAVRCGALSQSSGEQSKP</sequence>
<evidence type="ECO:0000313" key="3">
    <source>
        <dbReference type="Proteomes" id="UP000193564"/>
    </source>
</evidence>
<dbReference type="EMBL" id="AP022605">
    <property type="protein sequence ID" value="BBZ06525.1"/>
    <property type="molecule type" value="Genomic_DNA"/>
</dbReference>
<reference evidence="1 4" key="2">
    <citation type="journal article" date="2019" name="Emerg. Microbes Infect.">
        <title>Comprehensive subspecies identification of 175 nontuberculous mycobacteria species based on 7547 genomic profiles.</title>
        <authorList>
            <person name="Matsumoto Y."/>
            <person name="Kinjo T."/>
            <person name="Motooka D."/>
            <person name="Nabeya D."/>
            <person name="Jung N."/>
            <person name="Uechi K."/>
            <person name="Horii T."/>
            <person name="Iida T."/>
            <person name="Fujita J."/>
            <person name="Nakamura S."/>
        </authorList>
    </citation>
    <scope>NUCLEOTIDE SEQUENCE [LARGE SCALE GENOMIC DNA]</scope>
    <source>
        <strain evidence="1 4">JCM 12405</strain>
    </source>
</reference>
<accession>A0A1X1SZS0</accession>
<dbReference type="Proteomes" id="UP000467201">
    <property type="component" value="Chromosome"/>
</dbReference>
<evidence type="ECO:0000313" key="1">
    <source>
        <dbReference type="EMBL" id="BBZ06525.1"/>
    </source>
</evidence>
<dbReference type="OrthoDB" id="4733078at2"/>
<dbReference type="Proteomes" id="UP000193564">
    <property type="component" value="Unassembled WGS sequence"/>
</dbReference>
<reference evidence="2 3" key="1">
    <citation type="submission" date="2016-01" db="EMBL/GenBank/DDBJ databases">
        <title>The new phylogeny of the genus Mycobacterium.</title>
        <authorList>
            <person name="Tarcisio F."/>
            <person name="Conor M."/>
            <person name="Antonella G."/>
            <person name="Elisabetta G."/>
            <person name="Giulia F.S."/>
            <person name="Sara T."/>
            <person name="Anna F."/>
            <person name="Clotilde B."/>
            <person name="Roberto B."/>
            <person name="Veronica D.S."/>
            <person name="Fabio R."/>
            <person name="Monica P."/>
            <person name="Olivier J."/>
            <person name="Enrico T."/>
            <person name="Nicola S."/>
        </authorList>
    </citation>
    <scope>NUCLEOTIDE SEQUENCE [LARGE SCALE GENOMIC DNA]</scope>
    <source>
        <strain evidence="2 3">DSM 44339</strain>
    </source>
</reference>
<organism evidence="2 3">
    <name type="scientific">Mycolicibacterium doricum</name>
    <dbReference type="NCBI Taxonomy" id="126673"/>
    <lineage>
        <taxon>Bacteria</taxon>
        <taxon>Bacillati</taxon>
        <taxon>Actinomycetota</taxon>
        <taxon>Actinomycetes</taxon>
        <taxon>Mycobacteriales</taxon>
        <taxon>Mycobacteriaceae</taxon>
        <taxon>Mycolicibacterium</taxon>
    </lineage>
</organism>
<dbReference type="RefSeq" id="WP_085192367.1">
    <property type="nucleotide sequence ID" value="NZ_AP022605.1"/>
</dbReference>
<dbReference type="EMBL" id="LQOS01000049">
    <property type="protein sequence ID" value="ORV37384.1"/>
    <property type="molecule type" value="Genomic_DNA"/>
</dbReference>
<evidence type="ECO:0000313" key="4">
    <source>
        <dbReference type="Proteomes" id="UP000467201"/>
    </source>
</evidence>
<evidence type="ECO:0000313" key="2">
    <source>
        <dbReference type="EMBL" id="ORV37384.1"/>
    </source>
</evidence>
<gene>
    <name evidence="2" type="ORF">AWC01_16200</name>
    <name evidence="1" type="ORF">MDOR_06940</name>
</gene>
<proteinExistence type="predicted"/>
<name>A0A1X1SZS0_9MYCO</name>
<dbReference type="KEGG" id="mdr:MDOR_06940"/>
<keyword evidence="3" id="KW-1185">Reference proteome</keyword>
<protein>
    <submittedName>
        <fullName evidence="2">Uncharacterized protein</fullName>
    </submittedName>
</protein>
<reference evidence="1" key="3">
    <citation type="submission" date="2020-02" db="EMBL/GenBank/DDBJ databases">
        <authorList>
            <person name="Matsumoto Y."/>
            <person name="Motooka D."/>
            <person name="Nakamura S."/>
        </authorList>
    </citation>
    <scope>NUCLEOTIDE SEQUENCE</scope>
    <source>
        <strain evidence="1">JCM 12405</strain>
    </source>
</reference>